<dbReference type="AlphaFoldDB" id="A0A1G9Z2Z5"/>
<evidence type="ECO:0000259" key="1">
    <source>
        <dbReference type="Pfam" id="PF01575"/>
    </source>
</evidence>
<sequence length="149" mass="16675">MTSKTCKVPLKVGDTYSFTKTISESDVYLFGGITGDFSQMHFNAEFMKHTMYKSRIAHGVLVFALGCTPGTLLQQKVNSPIPSASYGYDRLRFIKPVYIGDTITAVYTVSEIDEANMKTFSKVEIFNQHGDIVVAATHILKFFPLEEDK</sequence>
<dbReference type="STRING" id="349095.SAMN05660299_02225"/>
<dbReference type="InterPro" id="IPR052342">
    <property type="entry name" value="MCH/BMMD"/>
</dbReference>
<organism evidence="2 3">
    <name type="scientific">Megasphaera paucivorans</name>
    <dbReference type="NCBI Taxonomy" id="349095"/>
    <lineage>
        <taxon>Bacteria</taxon>
        <taxon>Bacillati</taxon>
        <taxon>Bacillota</taxon>
        <taxon>Negativicutes</taxon>
        <taxon>Veillonellales</taxon>
        <taxon>Veillonellaceae</taxon>
        <taxon>Megasphaera</taxon>
    </lineage>
</organism>
<reference evidence="2 3" key="1">
    <citation type="submission" date="2016-10" db="EMBL/GenBank/DDBJ databases">
        <authorList>
            <person name="de Groot N.N."/>
        </authorList>
    </citation>
    <scope>NUCLEOTIDE SEQUENCE [LARGE SCALE GENOMIC DNA]</scope>
    <source>
        <strain evidence="2 3">DSM 16981</strain>
    </source>
</reference>
<gene>
    <name evidence="2" type="ORF">SAMN05660299_02225</name>
</gene>
<dbReference type="InterPro" id="IPR002539">
    <property type="entry name" value="MaoC-like_dom"/>
</dbReference>
<evidence type="ECO:0000313" key="3">
    <source>
        <dbReference type="Proteomes" id="UP000199309"/>
    </source>
</evidence>
<dbReference type="CDD" id="cd03449">
    <property type="entry name" value="R_hydratase"/>
    <property type="match status" value="1"/>
</dbReference>
<dbReference type="InterPro" id="IPR029069">
    <property type="entry name" value="HotDog_dom_sf"/>
</dbReference>
<dbReference type="EMBL" id="FNHQ01000027">
    <property type="protein sequence ID" value="SDN15782.1"/>
    <property type="molecule type" value="Genomic_DNA"/>
</dbReference>
<evidence type="ECO:0000313" key="2">
    <source>
        <dbReference type="EMBL" id="SDN15782.1"/>
    </source>
</evidence>
<dbReference type="PANTHER" id="PTHR43664:SF1">
    <property type="entry name" value="BETA-METHYLMALYL-COA DEHYDRATASE"/>
    <property type="match status" value="1"/>
</dbReference>
<proteinExistence type="predicted"/>
<keyword evidence="3" id="KW-1185">Reference proteome</keyword>
<feature type="domain" description="MaoC-like" evidence="1">
    <location>
        <begin position="15"/>
        <end position="117"/>
    </location>
</feature>
<name>A0A1G9Z2Z5_9FIRM</name>
<dbReference type="SUPFAM" id="SSF54637">
    <property type="entry name" value="Thioesterase/thiol ester dehydrase-isomerase"/>
    <property type="match status" value="1"/>
</dbReference>
<dbReference type="PANTHER" id="PTHR43664">
    <property type="entry name" value="MONOAMINE OXIDASE-RELATED"/>
    <property type="match status" value="1"/>
</dbReference>
<dbReference type="Pfam" id="PF01575">
    <property type="entry name" value="MaoC_dehydratas"/>
    <property type="match status" value="1"/>
</dbReference>
<protein>
    <submittedName>
        <fullName evidence="2">Acyl dehydratase</fullName>
    </submittedName>
</protein>
<dbReference type="OrthoDB" id="9801625at2"/>
<dbReference type="Proteomes" id="UP000199309">
    <property type="component" value="Unassembled WGS sequence"/>
</dbReference>
<dbReference type="RefSeq" id="WP_091651898.1">
    <property type="nucleotide sequence ID" value="NZ_FNHQ01000027.1"/>
</dbReference>
<accession>A0A1G9Z2Z5</accession>
<dbReference type="Gene3D" id="3.10.129.10">
    <property type="entry name" value="Hotdog Thioesterase"/>
    <property type="match status" value="1"/>
</dbReference>